<evidence type="ECO:0000313" key="5">
    <source>
        <dbReference type="EMBL" id="KAH7350107.1"/>
    </source>
</evidence>
<gene>
    <name evidence="5" type="ORF">B0T11DRAFT_333114</name>
</gene>
<dbReference type="Gene3D" id="3.20.20.80">
    <property type="entry name" value="Glycosidases"/>
    <property type="match status" value="1"/>
</dbReference>
<dbReference type="SUPFAM" id="SSF51445">
    <property type="entry name" value="(Trans)glycosidases"/>
    <property type="match status" value="1"/>
</dbReference>
<dbReference type="EMBL" id="JAGPXD010000006">
    <property type="protein sequence ID" value="KAH7350107.1"/>
    <property type="molecule type" value="Genomic_DNA"/>
</dbReference>
<accession>A0A8K0TB28</accession>
<dbReference type="InterPro" id="IPR013529">
    <property type="entry name" value="Glyco_hydro_42_N"/>
</dbReference>
<sequence>MTATTKPTVPLHPHLRRDAENGTKLIVNGKPFLMLAGELHNSNLSSSNYMADVWPRMAQHGFNSLLGGVSWAQIEPVEGEFDFSELDKVILGAREHDMHLVLLWFGTWKNAVSTYVPAWVKRDSKRFPRVRSVGPDGHRAILDVISPLSKECAEADAKAFGRLLAHLKDFDGDHSTVLMVQVENETGILGDSRDRSALAEAAWEEPVPEALLTHLAQNPHPSFAKRFPDIHKSGKHSWEEVFGKGLSADEMFMAFHISRYVETVAAAGKAAYPIPLYANAWLEVDGPECLDPSTPAFVATSAEVAGGSQPGQYPSGGPVTHALDVWRFDTPSIDFISPDIYFHDYETTCKQYMFKDDPLFIPEQRRDPEGARRMWLAIGTYGAIGVSPFAVEIDPVAVGREFKVLSVIKDLVASSAPADRFGFFFDELQDPPREEKPWVKVFGDMQVTIERASVFGKPGPGGGLVLKLAENKFLLAGFGFDARFKSLKKSAGFTGILSSRELEMGGNGRLRTGRVWNGDQIKGGEAMVMPNEEPDYGEFPIPASIPARTGLAEVEVYVLEEEP</sequence>
<dbReference type="FunFam" id="3.20.20.80:FF:000135">
    <property type="entry name" value="Beta-galactosidase, putative, bgl35A"/>
    <property type="match status" value="1"/>
</dbReference>
<evidence type="ECO:0000256" key="1">
    <source>
        <dbReference type="ARBA" id="ARBA00022801"/>
    </source>
</evidence>
<proteinExistence type="predicted"/>
<dbReference type="AlphaFoldDB" id="A0A8K0TB28"/>
<protein>
    <submittedName>
        <fullName evidence="5">Glycoside hydrolase superfamily</fullName>
    </submittedName>
</protein>
<keyword evidence="6" id="KW-1185">Reference proteome</keyword>
<dbReference type="Pfam" id="PF18120">
    <property type="entry name" value="DUF5597"/>
    <property type="match status" value="1"/>
</dbReference>
<evidence type="ECO:0000256" key="2">
    <source>
        <dbReference type="ARBA" id="ARBA00023295"/>
    </source>
</evidence>
<comment type="caution">
    <text evidence="5">The sequence shown here is derived from an EMBL/GenBank/DDBJ whole genome shotgun (WGS) entry which is preliminary data.</text>
</comment>
<dbReference type="GO" id="GO:0005975">
    <property type="term" value="P:carbohydrate metabolic process"/>
    <property type="evidence" value="ECO:0007669"/>
    <property type="project" value="InterPro"/>
</dbReference>
<dbReference type="Proteomes" id="UP000813385">
    <property type="component" value="Unassembled WGS sequence"/>
</dbReference>
<dbReference type="GO" id="GO:0009341">
    <property type="term" value="C:beta-galactosidase complex"/>
    <property type="evidence" value="ECO:0007669"/>
    <property type="project" value="InterPro"/>
</dbReference>
<feature type="domain" description="DUF5597" evidence="4">
    <location>
        <begin position="399"/>
        <end position="526"/>
    </location>
</feature>
<feature type="domain" description="Glycoside hydrolase family 42 N-terminal" evidence="3">
    <location>
        <begin position="53"/>
        <end position="203"/>
    </location>
</feature>
<dbReference type="OrthoDB" id="1657402at2759"/>
<evidence type="ECO:0000259" key="4">
    <source>
        <dbReference type="Pfam" id="PF18120"/>
    </source>
</evidence>
<reference evidence="5" key="1">
    <citation type="journal article" date="2021" name="Nat. Commun.">
        <title>Genetic determinants of endophytism in the Arabidopsis root mycobiome.</title>
        <authorList>
            <person name="Mesny F."/>
            <person name="Miyauchi S."/>
            <person name="Thiergart T."/>
            <person name="Pickel B."/>
            <person name="Atanasova L."/>
            <person name="Karlsson M."/>
            <person name="Huettel B."/>
            <person name="Barry K.W."/>
            <person name="Haridas S."/>
            <person name="Chen C."/>
            <person name="Bauer D."/>
            <person name="Andreopoulos W."/>
            <person name="Pangilinan J."/>
            <person name="LaButti K."/>
            <person name="Riley R."/>
            <person name="Lipzen A."/>
            <person name="Clum A."/>
            <person name="Drula E."/>
            <person name="Henrissat B."/>
            <person name="Kohler A."/>
            <person name="Grigoriev I.V."/>
            <person name="Martin F.M."/>
            <person name="Hacquard S."/>
        </authorList>
    </citation>
    <scope>NUCLEOTIDE SEQUENCE</scope>
    <source>
        <strain evidence="5">MPI-CAGE-AT-0016</strain>
    </source>
</reference>
<dbReference type="Gene3D" id="2.60.220.20">
    <property type="entry name" value="putative beta-Galactosidase from caulobacter crescentus"/>
    <property type="match status" value="1"/>
</dbReference>
<keyword evidence="2" id="KW-0326">Glycosidase</keyword>
<dbReference type="InterPro" id="IPR040719">
    <property type="entry name" value="DUF5597"/>
</dbReference>
<dbReference type="Pfam" id="PF02449">
    <property type="entry name" value="Glyco_hydro_42"/>
    <property type="match status" value="1"/>
</dbReference>
<keyword evidence="1 5" id="KW-0378">Hydrolase</keyword>
<dbReference type="InterPro" id="IPR017853">
    <property type="entry name" value="GH"/>
</dbReference>
<name>A0A8K0TB28_9PEZI</name>
<evidence type="ECO:0000313" key="6">
    <source>
        <dbReference type="Proteomes" id="UP000813385"/>
    </source>
</evidence>
<evidence type="ECO:0000259" key="3">
    <source>
        <dbReference type="Pfam" id="PF02449"/>
    </source>
</evidence>
<organism evidence="5 6">
    <name type="scientific">Plectosphaerella cucumerina</name>
    <dbReference type="NCBI Taxonomy" id="40658"/>
    <lineage>
        <taxon>Eukaryota</taxon>
        <taxon>Fungi</taxon>
        <taxon>Dikarya</taxon>
        <taxon>Ascomycota</taxon>
        <taxon>Pezizomycotina</taxon>
        <taxon>Sordariomycetes</taxon>
        <taxon>Hypocreomycetidae</taxon>
        <taxon>Glomerellales</taxon>
        <taxon>Plectosphaerellaceae</taxon>
        <taxon>Plectosphaerella</taxon>
    </lineage>
</organism>
<dbReference type="GO" id="GO:0004565">
    <property type="term" value="F:beta-galactosidase activity"/>
    <property type="evidence" value="ECO:0007669"/>
    <property type="project" value="InterPro"/>
</dbReference>